<accession>A0ABW3PS69</accession>
<evidence type="ECO:0008006" key="3">
    <source>
        <dbReference type="Google" id="ProtNLM"/>
    </source>
</evidence>
<keyword evidence="2" id="KW-1185">Reference proteome</keyword>
<evidence type="ECO:0000313" key="2">
    <source>
        <dbReference type="Proteomes" id="UP001597169"/>
    </source>
</evidence>
<name>A0ABW3PS69_9BACL</name>
<comment type="caution">
    <text evidence="1">The sequence shown here is derived from an EMBL/GenBank/DDBJ whole genome shotgun (WGS) entry which is preliminary data.</text>
</comment>
<evidence type="ECO:0000313" key="1">
    <source>
        <dbReference type="EMBL" id="MFD1127511.1"/>
    </source>
</evidence>
<dbReference type="Proteomes" id="UP001597169">
    <property type="component" value="Unassembled WGS sequence"/>
</dbReference>
<proteinExistence type="predicted"/>
<reference evidence="2" key="1">
    <citation type="journal article" date="2019" name="Int. J. Syst. Evol. Microbiol.">
        <title>The Global Catalogue of Microorganisms (GCM) 10K type strain sequencing project: providing services to taxonomists for standard genome sequencing and annotation.</title>
        <authorList>
            <consortium name="The Broad Institute Genomics Platform"/>
            <consortium name="The Broad Institute Genome Sequencing Center for Infectious Disease"/>
            <person name="Wu L."/>
            <person name="Ma J."/>
        </authorList>
    </citation>
    <scope>NUCLEOTIDE SEQUENCE [LARGE SCALE GENOMIC DNA]</scope>
    <source>
        <strain evidence="2">CCUG 53519</strain>
    </source>
</reference>
<sequence>MKDIMPDQLTRLYLQHCYTCEDAALCATEEDCLNCWTEQGLLDNREDEAAEDTPHYLRMMHV</sequence>
<organism evidence="1 2">
    <name type="scientific">Paenibacillus provencensis</name>
    <dbReference type="NCBI Taxonomy" id="441151"/>
    <lineage>
        <taxon>Bacteria</taxon>
        <taxon>Bacillati</taxon>
        <taxon>Bacillota</taxon>
        <taxon>Bacilli</taxon>
        <taxon>Bacillales</taxon>
        <taxon>Paenibacillaceae</taxon>
        <taxon>Paenibacillus</taxon>
    </lineage>
</organism>
<protein>
    <recommendedName>
        <fullName evidence="3">YhfH-like protein</fullName>
    </recommendedName>
</protein>
<dbReference type="EMBL" id="JBHTKX010000001">
    <property type="protein sequence ID" value="MFD1127511.1"/>
    <property type="molecule type" value="Genomic_DNA"/>
</dbReference>
<gene>
    <name evidence="1" type="ORF">ACFQ3J_04875</name>
</gene>
<dbReference type="RefSeq" id="WP_251581451.1">
    <property type="nucleotide sequence ID" value="NZ_JBHTKX010000001.1"/>
</dbReference>